<accession>A0AAN0VYF6</accession>
<dbReference type="AlphaFoldDB" id="A0AAN0VYF6"/>
<organism evidence="1 2">
    <name type="scientific">Vibrio coralliilyticus</name>
    <dbReference type="NCBI Taxonomy" id="190893"/>
    <lineage>
        <taxon>Bacteria</taxon>
        <taxon>Pseudomonadati</taxon>
        <taxon>Pseudomonadota</taxon>
        <taxon>Gammaproteobacteria</taxon>
        <taxon>Vibrionales</taxon>
        <taxon>Vibrionaceae</taxon>
        <taxon>Vibrio</taxon>
    </lineage>
</organism>
<protein>
    <submittedName>
        <fullName evidence="1">Uncharacterized protein</fullName>
    </submittedName>
</protein>
<dbReference type="Gene3D" id="2.40.10.320">
    <property type="entry name" value="Uncharacterised protein PF13642 yp_926445, N-terminal domain"/>
    <property type="match status" value="1"/>
</dbReference>
<dbReference type="RefSeq" id="WP_043009840.1">
    <property type="nucleotide sequence ID" value="NZ_CP009618.1"/>
</dbReference>
<dbReference type="KEGG" id="vcy:IX92_17140"/>
<reference evidence="1 2" key="1">
    <citation type="submission" date="2014-10" db="EMBL/GenBank/DDBJ databases">
        <title>The Complete Genome Sequence for the Shellfish Pathogen Vibrio coralliilyticus RE98 Isolated from a Shellfish Hatchery.</title>
        <authorList>
            <person name="Richards G.P."/>
            <person name="Bono J.L."/>
            <person name="Watson M.A."/>
            <person name="Needleman D.S."/>
        </authorList>
    </citation>
    <scope>NUCLEOTIDE SEQUENCE [LARGE SCALE GENOMIC DNA]</scope>
    <source>
        <strain evidence="1 2">RE98</strain>
    </source>
</reference>
<dbReference type="Proteomes" id="UP000030081">
    <property type="component" value="Chromosome 2"/>
</dbReference>
<keyword evidence="2" id="KW-1185">Reference proteome</keyword>
<proteinExistence type="predicted"/>
<gene>
    <name evidence="1" type="ORF">IX92_17140</name>
</gene>
<sequence>MIATAINKEGNEIQWPALLKFEGDNELIFLASQDMLFRELESLILDTNDLVIDSGGRCFQLESDSEKIGLNMTPKTYDLTEITDLIQAHEFSKAQICIIKIQFDSIHAAIDSLRDQ</sequence>
<evidence type="ECO:0000313" key="2">
    <source>
        <dbReference type="Proteomes" id="UP000030081"/>
    </source>
</evidence>
<dbReference type="EMBL" id="CP009618">
    <property type="protein sequence ID" value="AIW20778.1"/>
    <property type="molecule type" value="Genomic_DNA"/>
</dbReference>
<evidence type="ECO:0000313" key="1">
    <source>
        <dbReference type="EMBL" id="AIW20778.1"/>
    </source>
</evidence>
<dbReference type="Pfam" id="PF13642">
    <property type="entry name" value="DUF4144"/>
    <property type="match status" value="1"/>
</dbReference>
<name>A0AAN0VYF6_9VIBR</name>
<dbReference type="InterPro" id="IPR025284">
    <property type="entry name" value="DUF4144"/>
</dbReference>